<dbReference type="GO" id="GO:0003964">
    <property type="term" value="F:RNA-directed DNA polymerase activity"/>
    <property type="evidence" value="ECO:0007669"/>
    <property type="project" value="UniProtKB-KW"/>
</dbReference>
<dbReference type="InterPro" id="IPR043502">
    <property type="entry name" value="DNA/RNA_pol_sf"/>
</dbReference>
<dbReference type="Pfam" id="PF17921">
    <property type="entry name" value="Integrase_H2C2"/>
    <property type="match status" value="1"/>
</dbReference>
<accession>A0A9W8JS61</accession>
<comment type="caution">
    <text evidence="10">The sequence shown here is derived from an EMBL/GenBank/DDBJ whole genome shotgun (WGS) entry which is preliminary data.</text>
</comment>
<name>A0A9W8JS61_9AGAR</name>
<keyword evidence="5" id="KW-0255">Endonuclease</keyword>
<dbReference type="InterPro" id="IPR050951">
    <property type="entry name" value="Retrovirus_Pol_polyprotein"/>
</dbReference>
<gene>
    <name evidence="10" type="ORF">NLJ89_g9719</name>
</gene>
<evidence type="ECO:0000313" key="10">
    <source>
        <dbReference type="EMBL" id="KAJ3500604.1"/>
    </source>
</evidence>
<dbReference type="Gene3D" id="2.40.70.10">
    <property type="entry name" value="Acid Proteases"/>
    <property type="match status" value="1"/>
</dbReference>
<dbReference type="Pfam" id="PF17917">
    <property type="entry name" value="RT_RNaseH"/>
    <property type="match status" value="1"/>
</dbReference>
<keyword evidence="6" id="KW-0378">Hydrolase</keyword>
<keyword evidence="3" id="KW-0548">Nucleotidyltransferase</keyword>
<dbReference type="InterPro" id="IPR041588">
    <property type="entry name" value="Integrase_H2C2"/>
</dbReference>
<evidence type="ECO:0000256" key="1">
    <source>
        <dbReference type="ARBA" id="ARBA00012493"/>
    </source>
</evidence>
<reference evidence="10" key="1">
    <citation type="submission" date="2022-07" db="EMBL/GenBank/DDBJ databases">
        <title>Genome Sequence of Agrocybe chaxingu.</title>
        <authorList>
            <person name="Buettner E."/>
        </authorList>
    </citation>
    <scope>NUCLEOTIDE SEQUENCE</scope>
    <source>
        <strain evidence="10">MP-N11</strain>
    </source>
</reference>
<keyword evidence="4" id="KW-0540">Nuclease</keyword>
<keyword evidence="11" id="KW-1185">Reference proteome</keyword>
<evidence type="ECO:0000313" key="11">
    <source>
        <dbReference type="Proteomes" id="UP001148786"/>
    </source>
</evidence>
<dbReference type="Proteomes" id="UP001148786">
    <property type="component" value="Unassembled WGS sequence"/>
</dbReference>
<dbReference type="Gene3D" id="1.10.340.70">
    <property type="match status" value="1"/>
</dbReference>
<dbReference type="OrthoDB" id="3341476at2759"/>
<protein>
    <recommendedName>
        <fullName evidence="1">RNA-directed DNA polymerase</fullName>
        <ecNumber evidence="1">2.7.7.49</ecNumber>
    </recommendedName>
</protein>
<sequence>MPRVTYVSKPALPKASIEDLPDDPLLFSRFPTLHGELLLPFSDRPSPAQASPCATTTDPPRLAEQHADPFLSAPSRAPKCAPNSFNAFPETTTKRIHRKFASTLPFHSSKSAPERLVDEIRTSPSRAAARKTLQRWTPFCRWSELEDEIVDGFLTWDLVDCLDVLRELRKPREFIRKISDNSVCVPLSVETTEGKIDAEVLLDCGANRCYVNSSFVSTHNLPLVCLKLPISVYNVDGTRNRAGSITHSVDLLVTIKDHVELVRFLVTNTGSSSLILGYSWLRRNNPLVDWRSGDICFRSAGNPVSAVSDGPDSGDLLCSLLEDDTSPVDAPADPDAAWEDTKRDLNDFRASELADSETLLGIEVPNSYLDCRTDHVRRLAAAAAERRANASYLDRYLKDFAPVFSEAEFGTLPPLRPWDHAIELKPDANPFTSKVYQLSPGEQKQLDVFLDEHLASGRIRPSKSPYASPFFFVKKKDGSLRPVQDYRRLNDITIRNRYPLPLISDLMDKLKGARFFTKLDIRWGYNNIRIKPGDEHKAAFITNRGLFEPTVMFFGLCNSPATFQNMMNDIFKDVLTKGGVIIYMDDILVFHNDLDEHRRAVCEVLQILRDNNLYLKPEKCVWEARQVEYLGVIVSHGQLRMDPQKVAAVRDWPVPRNRKDVQQYLGFLNFYRRFIRNFSTKAAPLNRLTSASSSWSWSEREQSAFETLRTAILEDVVLAIPLDGAPFRVEADSSGFATGAVLSQLQDGNWRPVAFSSKSLNDVERNYEIHDRELLSIMRALTDWRHYLHGSRDPVEILSDHANLQYFMKSQHLNRRQARWSLELANFNFILVHKPGPSMVCSDALSRLPHYDKGSGDNSDVILLRPHHIRRTSVEYQANAFLDEIRTHSDDLTTAWTTHRGKPGWNFSDGILTWFNRVYVPDVGDLRERVLRVNHDAVSAGHPGRLKTIELVQRDFWWPRSLTMPGATQTAV</sequence>
<dbReference type="CDD" id="cd00303">
    <property type="entry name" value="retropepsin_like"/>
    <property type="match status" value="1"/>
</dbReference>
<evidence type="ECO:0000256" key="6">
    <source>
        <dbReference type="ARBA" id="ARBA00022801"/>
    </source>
</evidence>
<dbReference type="Pfam" id="PF00078">
    <property type="entry name" value="RVT_1"/>
    <property type="match status" value="1"/>
</dbReference>
<feature type="compositionally biased region" description="Polar residues" evidence="8">
    <location>
        <begin position="48"/>
        <end position="58"/>
    </location>
</feature>
<feature type="domain" description="Reverse transcriptase" evidence="9">
    <location>
        <begin position="454"/>
        <end position="634"/>
    </location>
</feature>
<keyword evidence="7" id="KW-0695">RNA-directed DNA polymerase</keyword>
<dbReference type="InterPro" id="IPR041373">
    <property type="entry name" value="RT_RNaseH"/>
</dbReference>
<evidence type="ECO:0000256" key="8">
    <source>
        <dbReference type="SAM" id="MobiDB-lite"/>
    </source>
</evidence>
<dbReference type="Gene3D" id="3.10.10.10">
    <property type="entry name" value="HIV Type 1 Reverse Transcriptase, subunit A, domain 1"/>
    <property type="match status" value="1"/>
</dbReference>
<dbReference type="InterPro" id="IPR000477">
    <property type="entry name" value="RT_dom"/>
</dbReference>
<dbReference type="PROSITE" id="PS50878">
    <property type="entry name" value="RT_POL"/>
    <property type="match status" value="1"/>
</dbReference>
<evidence type="ECO:0000259" key="9">
    <source>
        <dbReference type="PROSITE" id="PS50878"/>
    </source>
</evidence>
<evidence type="ECO:0000256" key="3">
    <source>
        <dbReference type="ARBA" id="ARBA00022695"/>
    </source>
</evidence>
<evidence type="ECO:0000256" key="7">
    <source>
        <dbReference type="ARBA" id="ARBA00022918"/>
    </source>
</evidence>
<dbReference type="SUPFAM" id="SSF50630">
    <property type="entry name" value="Acid proteases"/>
    <property type="match status" value="1"/>
</dbReference>
<dbReference type="PANTHER" id="PTHR37984">
    <property type="entry name" value="PROTEIN CBG26694"/>
    <property type="match status" value="1"/>
</dbReference>
<feature type="region of interest" description="Disordered" evidence="8">
    <location>
        <begin position="41"/>
        <end position="62"/>
    </location>
</feature>
<dbReference type="CDD" id="cd01647">
    <property type="entry name" value="RT_LTR"/>
    <property type="match status" value="1"/>
</dbReference>
<dbReference type="FunFam" id="3.30.70.270:FF:000020">
    <property type="entry name" value="Transposon Tf2-6 polyprotein-like Protein"/>
    <property type="match status" value="1"/>
</dbReference>
<dbReference type="CDD" id="cd09274">
    <property type="entry name" value="RNase_HI_RT_Ty3"/>
    <property type="match status" value="1"/>
</dbReference>
<dbReference type="GO" id="GO:0004519">
    <property type="term" value="F:endonuclease activity"/>
    <property type="evidence" value="ECO:0007669"/>
    <property type="project" value="UniProtKB-KW"/>
</dbReference>
<dbReference type="PANTHER" id="PTHR37984:SF5">
    <property type="entry name" value="PROTEIN NYNRIN-LIKE"/>
    <property type="match status" value="1"/>
</dbReference>
<evidence type="ECO:0000256" key="2">
    <source>
        <dbReference type="ARBA" id="ARBA00022679"/>
    </source>
</evidence>
<evidence type="ECO:0000256" key="4">
    <source>
        <dbReference type="ARBA" id="ARBA00022722"/>
    </source>
</evidence>
<keyword evidence="2" id="KW-0808">Transferase</keyword>
<dbReference type="FunFam" id="3.10.20.370:FF:000001">
    <property type="entry name" value="Retrovirus-related Pol polyprotein from transposon 17.6-like protein"/>
    <property type="match status" value="1"/>
</dbReference>
<dbReference type="Gene3D" id="3.10.20.370">
    <property type="match status" value="1"/>
</dbReference>
<dbReference type="Pfam" id="PF08284">
    <property type="entry name" value="RVP_2"/>
    <property type="match status" value="1"/>
</dbReference>
<dbReference type="Gene3D" id="3.30.70.270">
    <property type="match status" value="2"/>
</dbReference>
<dbReference type="InterPro" id="IPR043128">
    <property type="entry name" value="Rev_trsase/Diguanyl_cyclase"/>
</dbReference>
<dbReference type="GO" id="GO:0016787">
    <property type="term" value="F:hydrolase activity"/>
    <property type="evidence" value="ECO:0007669"/>
    <property type="project" value="UniProtKB-KW"/>
</dbReference>
<evidence type="ECO:0000256" key="5">
    <source>
        <dbReference type="ARBA" id="ARBA00022759"/>
    </source>
</evidence>
<dbReference type="EMBL" id="JANKHO010001576">
    <property type="protein sequence ID" value="KAJ3500604.1"/>
    <property type="molecule type" value="Genomic_DNA"/>
</dbReference>
<organism evidence="10 11">
    <name type="scientific">Agrocybe chaxingu</name>
    <dbReference type="NCBI Taxonomy" id="84603"/>
    <lineage>
        <taxon>Eukaryota</taxon>
        <taxon>Fungi</taxon>
        <taxon>Dikarya</taxon>
        <taxon>Basidiomycota</taxon>
        <taxon>Agaricomycotina</taxon>
        <taxon>Agaricomycetes</taxon>
        <taxon>Agaricomycetidae</taxon>
        <taxon>Agaricales</taxon>
        <taxon>Agaricineae</taxon>
        <taxon>Strophariaceae</taxon>
        <taxon>Agrocybe</taxon>
    </lineage>
</organism>
<dbReference type="InterPro" id="IPR021109">
    <property type="entry name" value="Peptidase_aspartic_dom_sf"/>
</dbReference>
<dbReference type="EC" id="2.7.7.49" evidence="1"/>
<proteinExistence type="predicted"/>
<dbReference type="AlphaFoldDB" id="A0A9W8JS61"/>
<dbReference type="SUPFAM" id="SSF56672">
    <property type="entry name" value="DNA/RNA polymerases"/>
    <property type="match status" value="1"/>
</dbReference>